<sequence>MVSPVRYGKIRSQLVGLVGSLGQAVRASDSLWWAATPRGPAAAGTEYPMKRRRSRGTGGPPPASSDGKGICLRIMHELIVGDGQEAPASEVCLPYRRRGD</sequence>
<dbReference type="Proteomes" id="UP001153269">
    <property type="component" value="Unassembled WGS sequence"/>
</dbReference>
<organism evidence="2 3">
    <name type="scientific">Pleuronectes platessa</name>
    <name type="common">European plaice</name>
    <dbReference type="NCBI Taxonomy" id="8262"/>
    <lineage>
        <taxon>Eukaryota</taxon>
        <taxon>Metazoa</taxon>
        <taxon>Chordata</taxon>
        <taxon>Craniata</taxon>
        <taxon>Vertebrata</taxon>
        <taxon>Euteleostomi</taxon>
        <taxon>Actinopterygii</taxon>
        <taxon>Neopterygii</taxon>
        <taxon>Teleostei</taxon>
        <taxon>Neoteleostei</taxon>
        <taxon>Acanthomorphata</taxon>
        <taxon>Carangaria</taxon>
        <taxon>Pleuronectiformes</taxon>
        <taxon>Pleuronectoidei</taxon>
        <taxon>Pleuronectidae</taxon>
        <taxon>Pleuronectes</taxon>
    </lineage>
</organism>
<evidence type="ECO:0000313" key="3">
    <source>
        <dbReference type="Proteomes" id="UP001153269"/>
    </source>
</evidence>
<feature type="region of interest" description="Disordered" evidence="1">
    <location>
        <begin position="38"/>
        <end position="68"/>
    </location>
</feature>
<comment type="caution">
    <text evidence="2">The sequence shown here is derived from an EMBL/GenBank/DDBJ whole genome shotgun (WGS) entry which is preliminary data.</text>
</comment>
<name>A0A9N7UXY6_PLEPL</name>
<dbReference type="AlphaFoldDB" id="A0A9N7UXY6"/>
<proteinExistence type="predicted"/>
<protein>
    <submittedName>
        <fullName evidence="2">Uncharacterized protein</fullName>
    </submittedName>
</protein>
<keyword evidence="3" id="KW-1185">Reference proteome</keyword>
<accession>A0A9N7UXY6</accession>
<reference evidence="2" key="1">
    <citation type="submission" date="2020-03" db="EMBL/GenBank/DDBJ databases">
        <authorList>
            <person name="Weist P."/>
        </authorList>
    </citation>
    <scope>NUCLEOTIDE SEQUENCE</scope>
</reference>
<gene>
    <name evidence="2" type="ORF">PLEPLA_LOCUS28150</name>
</gene>
<evidence type="ECO:0000256" key="1">
    <source>
        <dbReference type="SAM" id="MobiDB-lite"/>
    </source>
</evidence>
<evidence type="ECO:0000313" key="2">
    <source>
        <dbReference type="EMBL" id="CAB1440384.1"/>
    </source>
</evidence>
<dbReference type="EMBL" id="CADEAL010002446">
    <property type="protein sequence ID" value="CAB1440384.1"/>
    <property type="molecule type" value="Genomic_DNA"/>
</dbReference>